<dbReference type="EMBL" id="UOFR01000037">
    <property type="protein sequence ID" value="VAW96141.1"/>
    <property type="molecule type" value="Genomic_DNA"/>
</dbReference>
<sequence length="202" mass="23079">MSRNKNEQQMRLRLAQEAAQVLIESGSRDFAMAKRKAAEHLSAHDTRNLPTNIEIEQALAEYQRLFRSEDQPQTLKKLREVAYDAMQFFADFKPRLVGPVLTGTADTNTAVNLHVYSDTYEEISVLLLNNNIPFENQDKRLRIGPDSYIQHPCIVFFAEQKKIEVVVFSNKQHGLKPLSPVDGKPMQRADLAELEILLNEAE</sequence>
<organism evidence="1">
    <name type="scientific">hydrothermal vent metagenome</name>
    <dbReference type="NCBI Taxonomy" id="652676"/>
    <lineage>
        <taxon>unclassified sequences</taxon>
        <taxon>metagenomes</taxon>
        <taxon>ecological metagenomes</taxon>
    </lineage>
</organism>
<evidence type="ECO:0008006" key="2">
    <source>
        <dbReference type="Google" id="ProtNLM"/>
    </source>
</evidence>
<accession>A0A3B0ZWI8</accession>
<proteinExistence type="predicted"/>
<reference evidence="1" key="1">
    <citation type="submission" date="2018-06" db="EMBL/GenBank/DDBJ databases">
        <authorList>
            <person name="Zhirakovskaya E."/>
        </authorList>
    </citation>
    <scope>NUCLEOTIDE SEQUENCE</scope>
</reference>
<evidence type="ECO:0000313" key="1">
    <source>
        <dbReference type="EMBL" id="VAW96141.1"/>
    </source>
</evidence>
<gene>
    <name evidence="1" type="ORF">MNBD_GAMMA21-1317</name>
</gene>
<name>A0A3B0ZWI8_9ZZZZ</name>
<dbReference type="AlphaFoldDB" id="A0A3B0ZWI8"/>
<protein>
    <recommendedName>
        <fullName evidence="2">Nucleotidyltransferase</fullName>
    </recommendedName>
</protein>